<evidence type="ECO:0000313" key="7">
    <source>
        <dbReference type="Proteomes" id="UP001164929"/>
    </source>
</evidence>
<gene>
    <name evidence="6" type="ORF">NC653_020145</name>
</gene>
<dbReference type="AlphaFoldDB" id="A0AAD6MJL4"/>
<protein>
    <submittedName>
        <fullName evidence="6">Uncharacterized protein</fullName>
    </submittedName>
</protein>
<evidence type="ECO:0000256" key="2">
    <source>
        <dbReference type="ARBA" id="ARBA00010463"/>
    </source>
</evidence>
<dbReference type="InterPro" id="IPR016621">
    <property type="entry name" value="UCP014543"/>
</dbReference>
<comment type="subcellular location">
    <subcellularLocation>
        <location evidence="1">Lysosome membrane</location>
    </subcellularLocation>
</comment>
<keyword evidence="7" id="KW-1185">Reference proteome</keyword>
<dbReference type="EMBL" id="JAQIZT010000008">
    <property type="protein sequence ID" value="KAJ6986816.1"/>
    <property type="molecule type" value="Genomic_DNA"/>
</dbReference>
<dbReference type="PANTHER" id="PTHR21146">
    <property type="entry name" value="MEF2B PROTEIN"/>
    <property type="match status" value="1"/>
</dbReference>
<organism evidence="6 7">
    <name type="scientific">Populus alba x Populus x berolinensis</name>
    <dbReference type="NCBI Taxonomy" id="444605"/>
    <lineage>
        <taxon>Eukaryota</taxon>
        <taxon>Viridiplantae</taxon>
        <taxon>Streptophyta</taxon>
        <taxon>Embryophyta</taxon>
        <taxon>Tracheophyta</taxon>
        <taxon>Spermatophyta</taxon>
        <taxon>Magnoliopsida</taxon>
        <taxon>eudicotyledons</taxon>
        <taxon>Gunneridae</taxon>
        <taxon>Pentapetalae</taxon>
        <taxon>rosids</taxon>
        <taxon>fabids</taxon>
        <taxon>Malpighiales</taxon>
        <taxon>Salicaceae</taxon>
        <taxon>Saliceae</taxon>
        <taxon>Populus</taxon>
    </lineage>
</organism>
<dbReference type="Proteomes" id="UP001164929">
    <property type="component" value="Chromosome 8"/>
</dbReference>
<reference evidence="6" key="1">
    <citation type="journal article" date="2023" name="Mol. Ecol. Resour.">
        <title>Chromosome-level genome assembly of a triploid poplar Populus alba 'Berolinensis'.</title>
        <authorList>
            <person name="Chen S."/>
            <person name="Yu Y."/>
            <person name="Wang X."/>
            <person name="Wang S."/>
            <person name="Zhang T."/>
            <person name="Zhou Y."/>
            <person name="He R."/>
            <person name="Meng N."/>
            <person name="Wang Y."/>
            <person name="Liu W."/>
            <person name="Liu Z."/>
            <person name="Liu J."/>
            <person name="Guo Q."/>
            <person name="Huang H."/>
            <person name="Sederoff R.R."/>
            <person name="Wang G."/>
            <person name="Qu G."/>
            <person name="Chen S."/>
        </authorList>
    </citation>
    <scope>NUCLEOTIDE SEQUENCE</scope>
    <source>
        <strain evidence="6">SC-2020</strain>
    </source>
</reference>
<sequence length="570" mass="63671">MASALAFSTNRFLNSRALLFPSVSSNPLVISKISTVSHLSTKDAGHHMKLKHPSRASAEGIPSELMDEDSKFVPLNAEDSAYGPPALLLLGFEVEEAVKIRELLKELDGEFLKVIFCTEYMIPRSLWEAMNTSQTNLETVKIAKSLPRICFLSGLSGEEMMMFIDAFPETGLEPAVFAALVPNSADKPLEELIEEIMGDHEMLLKYCLASSKVSICYGPSPNLQKSWKDLTSRNKNLKIVIIFHSWVFLENMNTGEISTKCDEEVLNLKHRKWKSTEEIIFNAVAFVICDKSSNELPLGFDKMHGFSIVDGFAEITESLAEMINYVANEPSVGLFYVQQHTRNAVPNVIRLKNNVVEKSRETNLHTEDLEDSITVVKSMKECGFPVADEMIRDIRTSLAILSAKQPRRGLINSPASGFQMGRTSSWGPGTWGRNGDDAKKDGKRTSNYFSTVFKSAKERASNFKWPPRDSKESTTNQAKKPLSYPNPSQLVGISSSSLPAAELDELPWSSLTADEQELDKEKDQDGVNSPPYNILLVTENHNDFQADKEAKLEEWLGRTADDQDKVQWSK</sequence>
<comment type="similarity">
    <text evidence="2">Belongs to the BORCS8 family.</text>
</comment>
<evidence type="ECO:0000256" key="5">
    <source>
        <dbReference type="SAM" id="MobiDB-lite"/>
    </source>
</evidence>
<feature type="compositionally biased region" description="Polar residues" evidence="5">
    <location>
        <begin position="413"/>
        <end position="427"/>
    </location>
</feature>
<dbReference type="GO" id="GO:0005765">
    <property type="term" value="C:lysosomal membrane"/>
    <property type="evidence" value="ECO:0007669"/>
    <property type="project" value="UniProtKB-SubCell"/>
</dbReference>
<feature type="region of interest" description="Disordered" evidence="5">
    <location>
        <begin position="460"/>
        <end position="493"/>
    </location>
</feature>
<dbReference type="Pfam" id="PF12646">
    <property type="entry name" value="DUF3783"/>
    <property type="match status" value="1"/>
</dbReference>
<comment type="caution">
    <text evidence="6">The sequence shown here is derived from an EMBL/GenBank/DDBJ whole genome shotgun (WGS) entry which is preliminary data.</text>
</comment>
<evidence type="ECO:0000256" key="3">
    <source>
        <dbReference type="ARBA" id="ARBA00023136"/>
    </source>
</evidence>
<dbReference type="InterPro" id="IPR019320">
    <property type="entry name" value="BORCS8"/>
</dbReference>
<dbReference type="PANTHER" id="PTHR21146:SF0">
    <property type="entry name" value="BLOC-1-RELATED COMPLEX SUBUNIT 8"/>
    <property type="match status" value="1"/>
</dbReference>
<feature type="region of interest" description="Disordered" evidence="5">
    <location>
        <begin position="411"/>
        <end position="444"/>
    </location>
</feature>
<feature type="compositionally biased region" description="Basic and acidic residues" evidence="5">
    <location>
        <begin position="460"/>
        <end position="472"/>
    </location>
</feature>
<feature type="compositionally biased region" description="Basic and acidic residues" evidence="5">
    <location>
        <begin position="434"/>
        <end position="444"/>
    </location>
</feature>
<keyword evidence="4" id="KW-0458">Lysosome</keyword>
<dbReference type="Pfam" id="PF10167">
    <property type="entry name" value="BORCS8"/>
    <property type="match status" value="1"/>
</dbReference>
<name>A0AAD6MJL4_9ROSI</name>
<accession>A0AAD6MJL4</accession>
<evidence type="ECO:0000313" key="6">
    <source>
        <dbReference type="EMBL" id="KAJ6986816.1"/>
    </source>
</evidence>
<proteinExistence type="inferred from homology"/>
<evidence type="ECO:0000256" key="1">
    <source>
        <dbReference type="ARBA" id="ARBA00004656"/>
    </source>
</evidence>
<keyword evidence="3" id="KW-0472">Membrane</keyword>
<evidence type="ECO:0000256" key="4">
    <source>
        <dbReference type="ARBA" id="ARBA00023228"/>
    </source>
</evidence>